<comment type="subcellular location">
    <subcellularLocation>
        <location evidence="1">Cell membrane</location>
        <topology evidence="1">Multi-pass membrane protein</topology>
    </subcellularLocation>
</comment>
<evidence type="ECO:0000256" key="10">
    <source>
        <dbReference type="SAM" id="Phobius"/>
    </source>
</evidence>
<keyword evidence="3" id="KW-1003">Cell membrane</keyword>
<dbReference type="Proteomes" id="UP000785613">
    <property type="component" value="Unassembled WGS sequence"/>
</dbReference>
<feature type="transmembrane region" description="Helical" evidence="10">
    <location>
        <begin position="40"/>
        <end position="57"/>
    </location>
</feature>
<feature type="region of interest" description="Disordered" evidence="9">
    <location>
        <begin position="1"/>
        <end position="32"/>
    </location>
</feature>
<keyword evidence="2" id="KW-0813">Transport</keyword>
<feature type="transmembrane region" description="Helical" evidence="10">
    <location>
        <begin position="211"/>
        <end position="230"/>
    </location>
</feature>
<feature type="transmembrane region" description="Helical" evidence="10">
    <location>
        <begin position="126"/>
        <end position="146"/>
    </location>
</feature>
<keyword evidence="7 10" id="KW-0472">Membrane</keyword>
<comment type="similarity">
    <text evidence="8">Belongs to the binding-protein-dependent transport system permease family. LivHM subfamily.</text>
</comment>
<evidence type="ECO:0000256" key="2">
    <source>
        <dbReference type="ARBA" id="ARBA00022448"/>
    </source>
</evidence>
<organism evidence="11 12">
    <name type="scientific">Massilia rubra</name>
    <dbReference type="NCBI Taxonomy" id="2607910"/>
    <lineage>
        <taxon>Bacteria</taxon>
        <taxon>Pseudomonadati</taxon>
        <taxon>Pseudomonadota</taxon>
        <taxon>Betaproteobacteria</taxon>
        <taxon>Burkholderiales</taxon>
        <taxon>Oxalobacteraceae</taxon>
        <taxon>Telluria group</taxon>
        <taxon>Massilia</taxon>
    </lineage>
</organism>
<evidence type="ECO:0000256" key="8">
    <source>
        <dbReference type="ARBA" id="ARBA00037998"/>
    </source>
</evidence>
<feature type="compositionally biased region" description="Polar residues" evidence="9">
    <location>
        <begin position="1"/>
        <end position="11"/>
    </location>
</feature>
<keyword evidence="12" id="KW-1185">Reference proteome</keyword>
<proteinExistence type="inferred from homology"/>
<evidence type="ECO:0000256" key="7">
    <source>
        <dbReference type="ARBA" id="ARBA00023136"/>
    </source>
</evidence>
<feature type="transmembrane region" description="Helical" evidence="10">
    <location>
        <begin position="100"/>
        <end position="120"/>
    </location>
</feature>
<feature type="transmembrane region" description="Helical" evidence="10">
    <location>
        <begin position="293"/>
        <end position="321"/>
    </location>
</feature>
<evidence type="ECO:0000313" key="12">
    <source>
        <dbReference type="Proteomes" id="UP000785613"/>
    </source>
</evidence>
<dbReference type="InterPro" id="IPR001851">
    <property type="entry name" value="ABC_transp_permease"/>
</dbReference>
<keyword evidence="5" id="KW-0029">Amino-acid transport</keyword>
<dbReference type="CDD" id="cd06582">
    <property type="entry name" value="TM_PBP1_LivH_like"/>
    <property type="match status" value="1"/>
</dbReference>
<feature type="transmembrane region" description="Helical" evidence="10">
    <location>
        <begin position="259"/>
        <end position="281"/>
    </location>
</feature>
<dbReference type="PANTHER" id="PTHR11795">
    <property type="entry name" value="BRANCHED-CHAIN AMINO ACID TRANSPORT SYSTEM PERMEASE PROTEIN LIVH"/>
    <property type="match status" value="1"/>
</dbReference>
<evidence type="ECO:0000256" key="3">
    <source>
        <dbReference type="ARBA" id="ARBA00022475"/>
    </source>
</evidence>
<dbReference type="EMBL" id="VUYU01000006">
    <property type="protein sequence ID" value="NHZ34285.1"/>
    <property type="molecule type" value="Genomic_DNA"/>
</dbReference>
<evidence type="ECO:0000256" key="9">
    <source>
        <dbReference type="SAM" id="MobiDB-lite"/>
    </source>
</evidence>
<dbReference type="PANTHER" id="PTHR11795:SF442">
    <property type="entry name" value="ABC TRANSPORTER ATP-BINDING PROTEIN"/>
    <property type="match status" value="1"/>
</dbReference>
<keyword evidence="6 10" id="KW-1133">Transmembrane helix</keyword>
<feature type="transmembrane region" description="Helical" evidence="10">
    <location>
        <begin position="333"/>
        <end position="351"/>
    </location>
</feature>
<reference evidence="11 12" key="1">
    <citation type="submission" date="2019-09" db="EMBL/GenBank/DDBJ databases">
        <title>Taxonomy of Antarctic Massilia spp.: description of Massilia rubra sp. nov., Massilia aquatica sp. nov., Massilia mucilaginosa sp. nov., Massilia frigida sp. nov. isolated from streams, lakes and regoliths.</title>
        <authorList>
            <person name="Holochova P."/>
            <person name="Sedlacek I."/>
            <person name="Kralova S."/>
            <person name="Maslanova I."/>
            <person name="Busse H.-J."/>
            <person name="Stankova E."/>
            <person name="Vrbovska V."/>
            <person name="Kovarovic V."/>
            <person name="Bartak M."/>
            <person name="Svec P."/>
            <person name="Pantucek R."/>
        </authorList>
    </citation>
    <scope>NUCLEOTIDE SEQUENCE [LARGE SCALE GENOMIC DNA]</scope>
    <source>
        <strain evidence="11 12">CCM 8692</strain>
    </source>
</reference>
<evidence type="ECO:0000256" key="6">
    <source>
        <dbReference type="ARBA" id="ARBA00022989"/>
    </source>
</evidence>
<evidence type="ECO:0000256" key="4">
    <source>
        <dbReference type="ARBA" id="ARBA00022692"/>
    </source>
</evidence>
<protein>
    <submittedName>
        <fullName evidence="11">Branched-chain amino acid ABC transporter permease</fullName>
    </submittedName>
</protein>
<gene>
    <name evidence="11" type="ORF">F0185_11900</name>
</gene>
<evidence type="ECO:0000313" key="11">
    <source>
        <dbReference type="EMBL" id="NHZ34285.1"/>
    </source>
</evidence>
<dbReference type="InterPro" id="IPR052157">
    <property type="entry name" value="BCAA_transport_permease"/>
</dbReference>
<evidence type="ECO:0000256" key="1">
    <source>
        <dbReference type="ARBA" id="ARBA00004651"/>
    </source>
</evidence>
<name>A0ABX0LN98_9BURK</name>
<comment type="caution">
    <text evidence="11">The sequence shown here is derived from an EMBL/GenBank/DDBJ whole genome shotgun (WGS) entry which is preliminary data.</text>
</comment>
<dbReference type="Pfam" id="PF02653">
    <property type="entry name" value="BPD_transp_2"/>
    <property type="match status" value="1"/>
</dbReference>
<evidence type="ECO:0000256" key="5">
    <source>
        <dbReference type="ARBA" id="ARBA00022970"/>
    </source>
</evidence>
<feature type="transmembrane region" description="Helical" evidence="10">
    <location>
        <begin position="63"/>
        <end position="88"/>
    </location>
</feature>
<sequence length="359" mass="37856">MNPETTHVTTQSPPVSAATALPAAPPAPNDTPLPAARRDLAPLLLVPALILFTLPLVGSFPTWVTLTIAGLAMGMMIFIMASGLTLVFGLMDVLNFGHGAFVSVGAYAATMVLIPMRGWLEVDSLALNLGVLGLAIALAMLATALLGWAFERIIIAPVYGQHLKQILITMGGMIVAEQLISVIWGAEQIPLPLPASLRGAVLLGDAAVEKYRLVAVVIGLVVFVAMFLVLNRTKIGLLIRAGVENREMVEAMGYRIRRLFVAVFAAGSALAGLGGVLWGLYKETLNAAMGGEMMVMIFIVVIIGGLGSVGGCFIGALLMALVANYAGFLLPKFALVSNIALMIAILLWRPAGLYSNLRR</sequence>
<keyword evidence="4 10" id="KW-0812">Transmembrane</keyword>
<feature type="transmembrane region" description="Helical" evidence="10">
    <location>
        <begin position="166"/>
        <end position="186"/>
    </location>
</feature>
<feature type="compositionally biased region" description="Low complexity" evidence="9">
    <location>
        <begin position="12"/>
        <end position="22"/>
    </location>
</feature>
<accession>A0ABX0LN98</accession>